<accession>B9K8I3</accession>
<gene>
    <name evidence="1" type="ordered locus">CTN_1090</name>
</gene>
<dbReference type="Pfam" id="PF17253">
    <property type="entry name" value="DUF5320"/>
    <property type="match status" value="1"/>
</dbReference>
<organism evidence="1 2">
    <name type="scientific">Thermotoga neapolitana (strain ATCC 49049 / DSM 4359 / NBRC 107923 / NS-E)</name>
    <dbReference type="NCBI Taxonomy" id="309803"/>
    <lineage>
        <taxon>Bacteria</taxon>
        <taxon>Thermotogati</taxon>
        <taxon>Thermotogota</taxon>
        <taxon>Thermotogae</taxon>
        <taxon>Thermotogales</taxon>
        <taxon>Thermotogaceae</taxon>
        <taxon>Thermotoga</taxon>
    </lineage>
</organism>
<name>B9K8I3_THENN</name>
<dbReference type="InterPro" id="IPR035205">
    <property type="entry name" value="DUF5320"/>
</dbReference>
<dbReference type="KEGG" id="tna:CTN_1090"/>
<dbReference type="HOGENOM" id="CLU_2848415_0_0_0"/>
<protein>
    <submittedName>
        <fullName evidence="1">Uncharacterized protein</fullName>
    </submittedName>
</protein>
<dbReference type="RefSeq" id="WP_015919582.1">
    <property type="nucleotide sequence ID" value="NC_011978.1"/>
</dbReference>
<keyword evidence="2" id="KW-1185">Reference proteome</keyword>
<dbReference type="STRING" id="309803.CTN_1090"/>
<sequence>MPRLDGTGPLGLGPMTGRGLGWCRYTGPWGWVRPWMWWRGFGWGWRRGWGFGMGLAWRHRRGWGWRGWW</sequence>
<dbReference type="EMBL" id="CP000916">
    <property type="protein sequence ID" value="ACM23266.1"/>
    <property type="molecule type" value="Genomic_DNA"/>
</dbReference>
<proteinExistence type="predicted"/>
<evidence type="ECO:0000313" key="2">
    <source>
        <dbReference type="Proteomes" id="UP000000445"/>
    </source>
</evidence>
<dbReference type="AlphaFoldDB" id="B9K8I3"/>
<evidence type="ECO:0000313" key="1">
    <source>
        <dbReference type="EMBL" id="ACM23266.1"/>
    </source>
</evidence>
<dbReference type="Proteomes" id="UP000000445">
    <property type="component" value="Chromosome"/>
</dbReference>
<reference evidence="1 2" key="1">
    <citation type="journal article" date="2009" name="Biosci. Biotechnol. Biochem.">
        <title>WeGAS: a web-based microbial genome annotation system.</title>
        <authorList>
            <person name="Lee D."/>
            <person name="Seo H."/>
            <person name="Park C."/>
            <person name="Park K."/>
        </authorList>
    </citation>
    <scope>NUCLEOTIDE SEQUENCE [LARGE SCALE GENOMIC DNA]</scope>
    <source>
        <strain evidence="2">ATCC 49049 / DSM 4359 / NBRC 107923 / NS-E</strain>
    </source>
</reference>